<name>D4ASI4_ARTBC</name>
<dbReference type="InterPro" id="IPR004841">
    <property type="entry name" value="AA-permease/SLC12A_dom"/>
</dbReference>
<evidence type="ECO:0000259" key="6">
    <source>
        <dbReference type="Pfam" id="PF00324"/>
    </source>
</evidence>
<evidence type="ECO:0000256" key="4">
    <source>
        <dbReference type="ARBA" id="ARBA00023136"/>
    </source>
</evidence>
<dbReference type="GO" id="GO:0016020">
    <property type="term" value="C:membrane"/>
    <property type="evidence" value="ECO:0007669"/>
    <property type="project" value="UniProtKB-SubCell"/>
</dbReference>
<dbReference type="PANTHER" id="PTHR43341:SF35">
    <property type="entry name" value="ACID TRANSPORTER, PUTATIVE-RELATED"/>
    <property type="match status" value="1"/>
</dbReference>
<dbReference type="STRING" id="663331.D4ASI4"/>
<feature type="transmembrane region" description="Helical" evidence="5">
    <location>
        <begin position="61"/>
        <end position="82"/>
    </location>
</feature>
<organism evidence="7 8">
    <name type="scientific">Arthroderma benhamiae (strain ATCC MYA-4681 / CBS 112371)</name>
    <name type="common">Trichophyton mentagrophytes</name>
    <dbReference type="NCBI Taxonomy" id="663331"/>
    <lineage>
        <taxon>Eukaryota</taxon>
        <taxon>Fungi</taxon>
        <taxon>Dikarya</taxon>
        <taxon>Ascomycota</taxon>
        <taxon>Pezizomycotina</taxon>
        <taxon>Eurotiomycetes</taxon>
        <taxon>Eurotiomycetidae</taxon>
        <taxon>Onygenales</taxon>
        <taxon>Arthrodermataceae</taxon>
        <taxon>Trichophyton</taxon>
    </lineage>
</organism>
<accession>D4ASI4</accession>
<dbReference type="Gene3D" id="1.20.1740.10">
    <property type="entry name" value="Amino acid/polyamine transporter I"/>
    <property type="match status" value="1"/>
</dbReference>
<protein>
    <recommendedName>
        <fullName evidence="6">Amino acid permease/ SLC12A domain-containing protein</fullName>
    </recommendedName>
</protein>
<evidence type="ECO:0000256" key="5">
    <source>
        <dbReference type="SAM" id="Phobius"/>
    </source>
</evidence>
<comment type="caution">
    <text evidence="7">The sequence shown here is derived from an EMBL/GenBank/DDBJ whole genome shotgun (WGS) entry which is preliminary data.</text>
</comment>
<evidence type="ECO:0000256" key="3">
    <source>
        <dbReference type="ARBA" id="ARBA00022989"/>
    </source>
</evidence>
<dbReference type="GeneID" id="9527000"/>
<keyword evidence="3 5" id="KW-1133">Transmembrane helix</keyword>
<dbReference type="AlphaFoldDB" id="D4ASI4"/>
<dbReference type="HOGENOM" id="CLU_1488670_0_0_1"/>
<keyword evidence="4 5" id="KW-0472">Membrane</keyword>
<dbReference type="eggNOG" id="KOG1286">
    <property type="taxonomic scope" value="Eukaryota"/>
</dbReference>
<gene>
    <name evidence="7" type="ORF">ARB_07199</name>
</gene>
<dbReference type="Pfam" id="PF00324">
    <property type="entry name" value="AA_permease"/>
    <property type="match status" value="1"/>
</dbReference>
<evidence type="ECO:0000313" key="8">
    <source>
        <dbReference type="Proteomes" id="UP000008866"/>
    </source>
</evidence>
<evidence type="ECO:0000256" key="1">
    <source>
        <dbReference type="ARBA" id="ARBA00004141"/>
    </source>
</evidence>
<dbReference type="RefSeq" id="XP_003014637.1">
    <property type="nucleotide sequence ID" value="XM_003014591.1"/>
</dbReference>
<evidence type="ECO:0000256" key="2">
    <source>
        <dbReference type="ARBA" id="ARBA00022692"/>
    </source>
</evidence>
<keyword evidence="8" id="KW-1185">Reference proteome</keyword>
<dbReference type="Proteomes" id="UP000008866">
    <property type="component" value="Unassembled WGS sequence"/>
</dbReference>
<dbReference type="InterPro" id="IPR050524">
    <property type="entry name" value="APC_YAT"/>
</dbReference>
<keyword evidence="2 5" id="KW-0812">Transmembrane</keyword>
<proteinExistence type="predicted"/>
<dbReference type="KEGG" id="abe:ARB_07199"/>
<dbReference type="GO" id="GO:0015171">
    <property type="term" value="F:amino acid transmembrane transporter activity"/>
    <property type="evidence" value="ECO:0007669"/>
    <property type="project" value="TreeGrafter"/>
</dbReference>
<feature type="transmembrane region" description="Helical" evidence="5">
    <location>
        <begin position="88"/>
        <end position="107"/>
    </location>
</feature>
<sequence length="181" mass="19539">MAVVVVVGDDEDDVVASAGRETDQRKSSTSSPPSIKIPQDIFILVPFDGEMVSRLCQTRLIYRYLALTLVIGLFLGSGRSLAGAGPGGAVLCYLLMATVISSVISCLGEMTALMPVNAPVMEFPRRFVDRGVGFAVGWVYWLDSPYDYSSIITSLENNLLIYIGPQVCLRGARSRSTCCSD</sequence>
<feature type="domain" description="Amino acid permease/ SLC12A" evidence="6">
    <location>
        <begin position="70"/>
        <end position="142"/>
    </location>
</feature>
<reference evidence="8" key="1">
    <citation type="journal article" date="2011" name="Genome Biol.">
        <title>Comparative and functional genomics provide insights into the pathogenicity of dermatophytic fungi.</title>
        <authorList>
            <person name="Burmester A."/>
            <person name="Shelest E."/>
            <person name="Gloeckner G."/>
            <person name="Heddergott C."/>
            <person name="Schindler S."/>
            <person name="Staib P."/>
            <person name="Heidel A."/>
            <person name="Felder M."/>
            <person name="Petzold A."/>
            <person name="Szafranski K."/>
            <person name="Feuermann M."/>
            <person name="Pedruzzi I."/>
            <person name="Priebe S."/>
            <person name="Groth M."/>
            <person name="Winkler R."/>
            <person name="Li W."/>
            <person name="Kniemeyer O."/>
            <person name="Schroeckh V."/>
            <person name="Hertweck C."/>
            <person name="Hube B."/>
            <person name="White T.C."/>
            <person name="Platzer M."/>
            <person name="Guthke R."/>
            <person name="Heitman J."/>
            <person name="Woestemeyer J."/>
            <person name="Zipfel P.F."/>
            <person name="Monod M."/>
            <person name="Brakhage A.A."/>
        </authorList>
    </citation>
    <scope>NUCLEOTIDE SEQUENCE [LARGE SCALE GENOMIC DNA]</scope>
    <source>
        <strain evidence="8">ATCC MYA-4681 / CBS 112371</strain>
    </source>
</reference>
<dbReference type="EMBL" id="ABSU01000008">
    <property type="protein sequence ID" value="EFE33734.1"/>
    <property type="molecule type" value="Genomic_DNA"/>
</dbReference>
<dbReference type="PANTHER" id="PTHR43341">
    <property type="entry name" value="AMINO ACID PERMEASE"/>
    <property type="match status" value="1"/>
</dbReference>
<evidence type="ECO:0000313" key="7">
    <source>
        <dbReference type="EMBL" id="EFE33734.1"/>
    </source>
</evidence>
<comment type="subcellular location">
    <subcellularLocation>
        <location evidence="1">Membrane</location>
        <topology evidence="1">Multi-pass membrane protein</topology>
    </subcellularLocation>
</comment>